<dbReference type="Pfam" id="PF07702">
    <property type="entry name" value="UTRA"/>
    <property type="match status" value="1"/>
</dbReference>
<dbReference type="InterPro" id="IPR028978">
    <property type="entry name" value="Chorismate_lyase_/UTRA_dom_sf"/>
</dbReference>
<reference evidence="2" key="2">
    <citation type="submission" date="2020-09" db="EMBL/GenBank/DDBJ databases">
        <authorList>
            <person name="Sun Q."/>
            <person name="Zhou Y."/>
        </authorList>
    </citation>
    <scope>NUCLEOTIDE SEQUENCE</scope>
    <source>
        <strain evidence="2">CGMCC 1.15085</strain>
    </source>
</reference>
<proteinExistence type="predicted"/>
<dbReference type="Gene3D" id="3.40.1410.10">
    <property type="entry name" value="Chorismate lyase-like"/>
    <property type="match status" value="1"/>
</dbReference>
<comment type="caution">
    <text evidence="2">The sequence shown here is derived from an EMBL/GenBank/DDBJ whole genome shotgun (WGS) entry which is preliminary data.</text>
</comment>
<accession>A0A916X1P7</accession>
<evidence type="ECO:0000313" key="2">
    <source>
        <dbReference type="EMBL" id="GGB48378.1"/>
    </source>
</evidence>
<keyword evidence="3" id="KW-1185">Reference proteome</keyword>
<dbReference type="SUPFAM" id="SSF64288">
    <property type="entry name" value="Chorismate lyase-like"/>
    <property type="match status" value="1"/>
</dbReference>
<dbReference type="GO" id="GO:0003677">
    <property type="term" value="F:DNA binding"/>
    <property type="evidence" value="ECO:0007669"/>
    <property type="project" value="InterPro"/>
</dbReference>
<reference evidence="2" key="1">
    <citation type="journal article" date="2014" name="Int. J. Syst. Evol. Microbiol.">
        <title>Complete genome sequence of Corynebacterium casei LMG S-19264T (=DSM 44701T), isolated from a smear-ripened cheese.</title>
        <authorList>
            <consortium name="US DOE Joint Genome Institute (JGI-PGF)"/>
            <person name="Walter F."/>
            <person name="Albersmeier A."/>
            <person name="Kalinowski J."/>
            <person name="Ruckert C."/>
        </authorList>
    </citation>
    <scope>NUCLEOTIDE SEQUENCE</scope>
    <source>
        <strain evidence="2">CGMCC 1.15085</strain>
    </source>
</reference>
<protein>
    <recommendedName>
        <fullName evidence="1">UbiC transcription regulator-associated domain-containing protein</fullName>
    </recommendedName>
</protein>
<dbReference type="EMBL" id="BMHI01000010">
    <property type="protein sequence ID" value="GGB48378.1"/>
    <property type="molecule type" value="Genomic_DNA"/>
</dbReference>
<dbReference type="InterPro" id="IPR011663">
    <property type="entry name" value="UTRA"/>
</dbReference>
<name>A0A916X1P7_9MICO</name>
<dbReference type="AlphaFoldDB" id="A0A916X1P7"/>
<feature type="domain" description="UbiC transcription regulator-associated" evidence="1">
    <location>
        <begin position="6"/>
        <end position="68"/>
    </location>
</feature>
<evidence type="ECO:0000259" key="1">
    <source>
        <dbReference type="Pfam" id="PF07702"/>
    </source>
</evidence>
<organism evidence="2 3">
    <name type="scientific">Flexivirga endophytica</name>
    <dbReference type="NCBI Taxonomy" id="1849103"/>
    <lineage>
        <taxon>Bacteria</taxon>
        <taxon>Bacillati</taxon>
        <taxon>Actinomycetota</taxon>
        <taxon>Actinomycetes</taxon>
        <taxon>Micrococcales</taxon>
        <taxon>Dermacoccaceae</taxon>
        <taxon>Flexivirga</taxon>
    </lineage>
</organism>
<sequence>MEIDVDAARSMGLPDTTRLVRIDRLRYEGDASMALERTYRTGEVYAIGDMDIPGNLIDLCGDGYGIRADECRVPVQCDVSEHR</sequence>
<dbReference type="GO" id="GO:0006355">
    <property type="term" value="P:regulation of DNA-templated transcription"/>
    <property type="evidence" value="ECO:0007669"/>
    <property type="project" value="InterPro"/>
</dbReference>
<gene>
    <name evidence="2" type="ORF">GCM10011492_44530</name>
</gene>
<evidence type="ECO:0000313" key="3">
    <source>
        <dbReference type="Proteomes" id="UP000636793"/>
    </source>
</evidence>
<dbReference type="Proteomes" id="UP000636793">
    <property type="component" value="Unassembled WGS sequence"/>
</dbReference>